<dbReference type="SUPFAM" id="SSF47954">
    <property type="entry name" value="Cyclin-like"/>
    <property type="match status" value="2"/>
</dbReference>
<dbReference type="SMART" id="SM01332">
    <property type="entry name" value="Cyclin_C"/>
    <property type="match status" value="1"/>
</dbReference>
<dbReference type="CDD" id="cd20568">
    <property type="entry name" value="CYCLIN_CLBs_yeast_rpt1"/>
    <property type="match status" value="1"/>
</dbReference>
<evidence type="ECO:0000256" key="2">
    <source>
        <dbReference type="ARBA" id="ARBA00023127"/>
    </source>
</evidence>
<comment type="caution">
    <text evidence="8">The sequence shown here is derived from an EMBL/GenBank/DDBJ whole genome shotgun (WGS) entry which is preliminary data.</text>
</comment>
<evidence type="ECO:0008006" key="10">
    <source>
        <dbReference type="Google" id="ProtNLM"/>
    </source>
</evidence>
<feature type="domain" description="Cyclin-like" evidence="6">
    <location>
        <begin position="618"/>
        <end position="702"/>
    </location>
</feature>
<evidence type="ECO:0000256" key="1">
    <source>
        <dbReference type="ARBA" id="ARBA00022618"/>
    </source>
</evidence>
<feature type="compositionally biased region" description="Polar residues" evidence="5">
    <location>
        <begin position="354"/>
        <end position="373"/>
    </location>
</feature>
<dbReference type="CDD" id="cd20512">
    <property type="entry name" value="CYCLIN_CLBs_yeast_rpt2"/>
    <property type="match status" value="1"/>
</dbReference>
<keyword evidence="2 4" id="KW-0195">Cyclin</keyword>
<dbReference type="FunFam" id="1.10.472.10:FF:000001">
    <property type="entry name" value="G2/mitotic-specific cyclin"/>
    <property type="match status" value="1"/>
</dbReference>
<dbReference type="InterPro" id="IPR048258">
    <property type="entry name" value="Cyclins_cyclin-box"/>
</dbReference>
<dbReference type="AlphaFoldDB" id="A0A8H3U4A1"/>
<dbReference type="Pfam" id="PF02984">
    <property type="entry name" value="Cyclin_C"/>
    <property type="match status" value="1"/>
</dbReference>
<organism evidence="8 9">
    <name type="scientific">Venturia inaequalis</name>
    <name type="common">Apple scab fungus</name>
    <dbReference type="NCBI Taxonomy" id="5025"/>
    <lineage>
        <taxon>Eukaryota</taxon>
        <taxon>Fungi</taxon>
        <taxon>Dikarya</taxon>
        <taxon>Ascomycota</taxon>
        <taxon>Pezizomycotina</taxon>
        <taxon>Dothideomycetes</taxon>
        <taxon>Pleosporomycetidae</taxon>
        <taxon>Venturiales</taxon>
        <taxon>Venturiaceae</taxon>
        <taxon>Venturia</taxon>
    </lineage>
</organism>
<name>A0A8H3U4A1_VENIN</name>
<dbReference type="InterPro" id="IPR039361">
    <property type="entry name" value="Cyclin"/>
</dbReference>
<dbReference type="Gene3D" id="1.10.472.10">
    <property type="entry name" value="Cyclin-like"/>
    <property type="match status" value="2"/>
</dbReference>
<sequence length="740" mass="83777">MSETSQDARSGHVARHFDREPYFDSNGKGVRGRQKSERSMSLEIRALLEREELAVHLETILAQAYAVEWRHGEELWNMLRLSADEVANAETRSLILRLQCPISPKDAYGIVYSLVAMTLPQTAWDDYNRRWKENDDCLDRDMDMLSAPNDSNDRVETRMAEFERLDRTLAMGLRDSSSDRIDEYTAFLSNRHLEGKRGDLDDLEGQDEDVFESHHERFDTTSNISDLSSLDGPLFMRVVEDMFLEADFSIVRVAVKRMKVTSRKVSNENDENAATTTRVTRAKAAALETDAPKDMIKKTLQRSKSTTAANAQGKKRSALGDVSNVTKHDVVGEKDGKAGKKTTSTKTGFVSKTAQATGPTGVQKLSRSQSTRSILGPKDKNNSASSELKRPLSGSGITGPAKKKRDTGSSTKSIAEEEESVENIAPNGQTLVVEGKKTTVTKEIRTEPIIQAPISTTPKEELPVDWQDLDAEDIDDPLMVSEYVQEIFEYLAELEIKTMANPTYMDNQTELEWKMRGILVDWLLEVHTRFRLLPETLFLAVNIIDRFLTAKVVQLDRLQLVGVTAMFIASKYEEVLSPHVQNFRHVADDGFTEEEILSAERFVLQALNYDLSYPNPMNFLRRISKADNYDVQTRTLGKYLLEISCLDHRFLEYPPSHVAACSMFLARLVLERGEWIEPGLLLMIDYLYGPVQHDAFFKKYASKKFLKASMVVRVWVKEHGRAYLSGLPQSHPLSLKNKPR</sequence>
<evidence type="ECO:0000259" key="6">
    <source>
        <dbReference type="SMART" id="SM00385"/>
    </source>
</evidence>
<feature type="compositionally biased region" description="Basic and acidic residues" evidence="5">
    <location>
        <begin position="326"/>
        <end position="338"/>
    </location>
</feature>
<feature type="domain" description="Cyclin C-terminal" evidence="7">
    <location>
        <begin position="614"/>
        <end position="714"/>
    </location>
</feature>
<dbReference type="InterPro" id="IPR004367">
    <property type="entry name" value="Cyclin_C-dom"/>
</dbReference>
<accession>A0A8H3U4A1</accession>
<evidence type="ECO:0000259" key="7">
    <source>
        <dbReference type="SMART" id="SM01332"/>
    </source>
</evidence>
<evidence type="ECO:0000313" key="9">
    <source>
        <dbReference type="Proteomes" id="UP000433883"/>
    </source>
</evidence>
<feature type="domain" description="Cyclin-like" evidence="6">
    <location>
        <begin position="521"/>
        <end position="605"/>
    </location>
</feature>
<gene>
    <name evidence="8" type="ORF">BLS_009866</name>
</gene>
<dbReference type="InterPro" id="IPR013763">
    <property type="entry name" value="Cyclin-like_dom"/>
</dbReference>
<dbReference type="Proteomes" id="UP000433883">
    <property type="component" value="Unassembled WGS sequence"/>
</dbReference>
<dbReference type="Pfam" id="PF00134">
    <property type="entry name" value="Cyclin_N"/>
    <property type="match status" value="1"/>
</dbReference>
<dbReference type="InterPro" id="IPR006671">
    <property type="entry name" value="Cyclin_N"/>
</dbReference>
<dbReference type="SMART" id="SM00385">
    <property type="entry name" value="CYCLIN"/>
    <property type="match status" value="2"/>
</dbReference>
<evidence type="ECO:0000256" key="5">
    <source>
        <dbReference type="SAM" id="MobiDB-lite"/>
    </source>
</evidence>
<dbReference type="InterPro" id="IPR036915">
    <property type="entry name" value="Cyclin-like_sf"/>
</dbReference>
<dbReference type="GO" id="GO:0051301">
    <property type="term" value="P:cell division"/>
    <property type="evidence" value="ECO:0007669"/>
    <property type="project" value="UniProtKB-KW"/>
</dbReference>
<keyword evidence="3" id="KW-0131">Cell cycle</keyword>
<dbReference type="PROSITE" id="PS00292">
    <property type="entry name" value="CYCLINS"/>
    <property type="match status" value="1"/>
</dbReference>
<evidence type="ECO:0000256" key="4">
    <source>
        <dbReference type="RuleBase" id="RU000383"/>
    </source>
</evidence>
<comment type="similarity">
    <text evidence="4">Belongs to the cyclin family.</text>
</comment>
<dbReference type="EMBL" id="WNWQ01000935">
    <property type="protein sequence ID" value="KAE9962938.1"/>
    <property type="molecule type" value="Genomic_DNA"/>
</dbReference>
<reference evidence="8 9" key="1">
    <citation type="submission" date="2019-11" db="EMBL/GenBank/DDBJ databases">
        <title>Venturia inaequalis Genome Resource.</title>
        <authorList>
            <person name="Lichtner F.J."/>
        </authorList>
    </citation>
    <scope>NUCLEOTIDE SEQUENCE [LARGE SCALE GENOMIC DNA]</scope>
    <source>
        <strain evidence="8">Bline_iso_100314</strain>
    </source>
</reference>
<evidence type="ECO:0000313" key="8">
    <source>
        <dbReference type="EMBL" id="KAE9962938.1"/>
    </source>
</evidence>
<dbReference type="PANTHER" id="PTHR10177">
    <property type="entry name" value="CYCLINS"/>
    <property type="match status" value="1"/>
</dbReference>
<protein>
    <recommendedName>
        <fullName evidence="10">Cyclin N-terminal domain-containing protein</fullName>
    </recommendedName>
</protein>
<proteinExistence type="inferred from homology"/>
<keyword evidence="1" id="KW-0132">Cell division</keyword>
<feature type="compositionally biased region" description="Low complexity" evidence="5">
    <location>
        <begin position="341"/>
        <end position="353"/>
    </location>
</feature>
<feature type="region of interest" description="Disordered" evidence="5">
    <location>
        <begin position="285"/>
        <end position="430"/>
    </location>
</feature>
<evidence type="ECO:0000256" key="3">
    <source>
        <dbReference type="ARBA" id="ARBA00023306"/>
    </source>
</evidence>